<dbReference type="GO" id="GO:0016020">
    <property type="term" value="C:membrane"/>
    <property type="evidence" value="ECO:0007669"/>
    <property type="project" value="UniProtKB-SubCell"/>
</dbReference>
<dbReference type="PANTHER" id="PTHR23511:SF4">
    <property type="entry name" value="MAJOR FACILITATOR SUPERFAMILY (MFS) PROFILE DOMAIN-CONTAINING PROTEIN"/>
    <property type="match status" value="1"/>
</dbReference>
<dbReference type="Gene3D" id="1.20.1250.20">
    <property type="entry name" value="MFS general substrate transporter like domains"/>
    <property type="match status" value="1"/>
</dbReference>
<evidence type="ECO:0008006" key="9">
    <source>
        <dbReference type="Google" id="ProtNLM"/>
    </source>
</evidence>
<protein>
    <recommendedName>
        <fullName evidence="9">Major facilitator superfamily (MFS) profile domain-containing protein</fullName>
    </recommendedName>
</protein>
<sequence length="521" mass="56967">MSITCTVQKVIANAMLGRSLYNQSMQKGSFETTTQEIQILEKDISIIKTGDVVLSQKICIINEAIDELGFTWFHFKLFCIAGFGYSVDSQMAMIQSGVKSYVDGQMRGGGYPVATEIFYAGLIIGSIMFGFGADLIGRKLAFNLSLLLTSTFGFFTGGTSSYAMYCIFLFLSTLAAGGNLATDVAVFLEFLPSKYQYLNTTMAAWWGVGQTIANLIAWRFLPSYSCDDPTSPDCTSHLNRGTHSSSLLKLGETPKFLVSTGRDRKPLRIQTIAAKYNRPCSLTVENLEACGTIQDTYFDPSKISDFKTGLTELCYSTKMNIKVLFCDKLVIRSTILIITSWVFIGISYSVFYNFLYIYIASHGGDTGSSPYITYRNSTIANFVGIFGPIFGGVLILIPRMGRRGTMVFGALSTMAILFGYTTVRTPAGDAGFSSATYFFMNVYYACLYAYTPEVFPTKARGTGVALCLVGDRIAGAFAPVVYWYGEQTGTSVPIWVCGGIIGSLSVLALAMPFEPSRDKTA</sequence>
<evidence type="ECO:0000256" key="4">
    <source>
        <dbReference type="ARBA" id="ARBA00022989"/>
    </source>
</evidence>
<dbReference type="PANTHER" id="PTHR23511">
    <property type="entry name" value="SYNAPTIC VESICLE GLYCOPROTEIN 2"/>
    <property type="match status" value="1"/>
</dbReference>
<dbReference type="InterPro" id="IPR005828">
    <property type="entry name" value="MFS_sugar_transport-like"/>
</dbReference>
<evidence type="ECO:0000256" key="3">
    <source>
        <dbReference type="ARBA" id="ARBA00022692"/>
    </source>
</evidence>
<dbReference type="VEuPathDB" id="FungiDB:C5L36_0D06572"/>
<feature type="transmembrane region" description="Helical" evidence="6">
    <location>
        <begin position="140"/>
        <end position="156"/>
    </location>
</feature>
<accession>A0A1Z8JQP3</accession>
<evidence type="ECO:0000256" key="2">
    <source>
        <dbReference type="ARBA" id="ARBA00022448"/>
    </source>
</evidence>
<keyword evidence="2" id="KW-0813">Transport</keyword>
<dbReference type="Proteomes" id="UP000195871">
    <property type="component" value="Unassembled WGS sequence"/>
</dbReference>
<keyword evidence="5 6" id="KW-0472">Membrane</keyword>
<evidence type="ECO:0000256" key="5">
    <source>
        <dbReference type="ARBA" id="ARBA00023136"/>
    </source>
</evidence>
<reference evidence="7 8" key="1">
    <citation type="submission" date="2017-05" db="EMBL/GenBank/DDBJ databases">
        <title>The Genome Sequence of Candida krusei Ckrusei653.</title>
        <authorList>
            <person name="Cuomo C."/>
            <person name="Forche A."/>
            <person name="Young S."/>
            <person name="Abouelleil A."/>
            <person name="Cao P."/>
            <person name="Chapman S."/>
            <person name="Cusick C."/>
            <person name="Shea T."/>
            <person name="Nusbaum C."/>
            <person name="Birren B."/>
        </authorList>
    </citation>
    <scope>NUCLEOTIDE SEQUENCE [LARGE SCALE GENOMIC DNA]</scope>
    <source>
        <strain evidence="7 8">Ckrusei653</strain>
    </source>
</reference>
<feature type="transmembrane region" description="Helical" evidence="6">
    <location>
        <begin position="335"/>
        <end position="359"/>
    </location>
</feature>
<keyword evidence="4 6" id="KW-1133">Transmembrane helix</keyword>
<keyword evidence="3 6" id="KW-0812">Transmembrane</keyword>
<feature type="transmembrane region" description="Helical" evidence="6">
    <location>
        <begin position="491"/>
        <end position="513"/>
    </location>
</feature>
<evidence type="ECO:0000313" key="8">
    <source>
        <dbReference type="Proteomes" id="UP000195871"/>
    </source>
</evidence>
<name>A0A1Z8JQP3_PICKU</name>
<comment type="subcellular location">
    <subcellularLocation>
        <location evidence="1">Membrane</location>
        <topology evidence="1">Multi-pass membrane protein</topology>
    </subcellularLocation>
</comment>
<comment type="caution">
    <text evidence="7">The sequence shown here is derived from an EMBL/GenBank/DDBJ whole genome shotgun (WGS) entry which is preliminary data.</text>
</comment>
<feature type="transmembrane region" description="Helical" evidence="6">
    <location>
        <begin position="117"/>
        <end position="133"/>
    </location>
</feature>
<evidence type="ECO:0000256" key="6">
    <source>
        <dbReference type="SAM" id="Phobius"/>
    </source>
</evidence>
<dbReference type="AlphaFoldDB" id="A0A1Z8JQP3"/>
<evidence type="ECO:0000313" key="7">
    <source>
        <dbReference type="EMBL" id="OUT22889.1"/>
    </source>
</evidence>
<dbReference type="InterPro" id="IPR036259">
    <property type="entry name" value="MFS_trans_sf"/>
</dbReference>
<proteinExistence type="predicted"/>
<dbReference type="Pfam" id="PF00083">
    <property type="entry name" value="Sugar_tr"/>
    <property type="match status" value="1"/>
</dbReference>
<organism evidence="7 8">
    <name type="scientific">Pichia kudriavzevii</name>
    <name type="common">Yeast</name>
    <name type="synonym">Issatchenkia orientalis</name>
    <dbReference type="NCBI Taxonomy" id="4909"/>
    <lineage>
        <taxon>Eukaryota</taxon>
        <taxon>Fungi</taxon>
        <taxon>Dikarya</taxon>
        <taxon>Ascomycota</taxon>
        <taxon>Saccharomycotina</taxon>
        <taxon>Pichiomycetes</taxon>
        <taxon>Pichiales</taxon>
        <taxon>Pichiaceae</taxon>
        <taxon>Pichia</taxon>
    </lineage>
</organism>
<feature type="transmembrane region" description="Helical" evidence="6">
    <location>
        <begin position="435"/>
        <end position="451"/>
    </location>
</feature>
<gene>
    <name evidence="7" type="ORF">CAS74_002635</name>
</gene>
<evidence type="ECO:0000256" key="1">
    <source>
        <dbReference type="ARBA" id="ARBA00004141"/>
    </source>
</evidence>
<feature type="transmembrane region" description="Helical" evidence="6">
    <location>
        <begin position="379"/>
        <end position="397"/>
    </location>
</feature>
<feature type="transmembrane region" description="Helical" evidence="6">
    <location>
        <begin position="463"/>
        <end position="485"/>
    </location>
</feature>
<dbReference type="SUPFAM" id="SSF103473">
    <property type="entry name" value="MFS general substrate transporter"/>
    <property type="match status" value="1"/>
</dbReference>
<feature type="transmembrane region" description="Helical" evidence="6">
    <location>
        <begin position="162"/>
        <end position="188"/>
    </location>
</feature>
<dbReference type="EMBL" id="NHMM01000003">
    <property type="protein sequence ID" value="OUT22889.1"/>
    <property type="molecule type" value="Genomic_DNA"/>
</dbReference>
<dbReference type="GO" id="GO:0022857">
    <property type="term" value="F:transmembrane transporter activity"/>
    <property type="evidence" value="ECO:0007669"/>
    <property type="project" value="InterPro"/>
</dbReference>